<dbReference type="AlphaFoldDB" id="A0A067RW01"/>
<reference evidence="1 2" key="1">
    <citation type="journal article" date="2014" name="Nat. Commun.">
        <title>Molecular traces of alternative social organization in a termite genome.</title>
        <authorList>
            <person name="Terrapon N."/>
            <person name="Li C."/>
            <person name="Robertson H.M."/>
            <person name="Ji L."/>
            <person name="Meng X."/>
            <person name="Booth W."/>
            <person name="Chen Z."/>
            <person name="Childers C.P."/>
            <person name="Glastad K.M."/>
            <person name="Gokhale K."/>
            <person name="Gowin J."/>
            <person name="Gronenberg W."/>
            <person name="Hermansen R.A."/>
            <person name="Hu H."/>
            <person name="Hunt B.G."/>
            <person name="Huylmans A.K."/>
            <person name="Khalil S.M."/>
            <person name="Mitchell R.D."/>
            <person name="Munoz-Torres M.C."/>
            <person name="Mustard J.A."/>
            <person name="Pan H."/>
            <person name="Reese J.T."/>
            <person name="Scharf M.E."/>
            <person name="Sun F."/>
            <person name="Vogel H."/>
            <person name="Xiao J."/>
            <person name="Yang W."/>
            <person name="Yang Z."/>
            <person name="Yang Z."/>
            <person name="Zhou J."/>
            <person name="Zhu J."/>
            <person name="Brent C.S."/>
            <person name="Elsik C.G."/>
            <person name="Goodisman M.A."/>
            <person name="Liberles D.A."/>
            <person name="Roe R.M."/>
            <person name="Vargo E.L."/>
            <person name="Vilcinskas A."/>
            <person name="Wang J."/>
            <person name="Bornberg-Bauer E."/>
            <person name="Korb J."/>
            <person name="Zhang G."/>
            <person name="Liebig J."/>
        </authorList>
    </citation>
    <scope>NUCLEOTIDE SEQUENCE [LARGE SCALE GENOMIC DNA]</scope>
    <source>
        <tissue evidence="1">Whole organism</tissue>
    </source>
</reference>
<dbReference type="Proteomes" id="UP000027135">
    <property type="component" value="Unassembled WGS sequence"/>
</dbReference>
<name>A0A067RW01_ZOONE</name>
<protein>
    <submittedName>
        <fullName evidence="1">Uncharacterized protein</fullName>
    </submittedName>
</protein>
<accession>A0A067RW01</accession>
<proteinExistence type="predicted"/>
<dbReference type="InParanoid" id="A0A067RW01"/>
<evidence type="ECO:0000313" key="1">
    <source>
        <dbReference type="EMBL" id="KDR24049.1"/>
    </source>
</evidence>
<dbReference type="EMBL" id="KK852428">
    <property type="protein sequence ID" value="KDR24049.1"/>
    <property type="molecule type" value="Genomic_DNA"/>
</dbReference>
<keyword evidence="2" id="KW-1185">Reference proteome</keyword>
<gene>
    <name evidence="1" type="ORF">L798_09384</name>
</gene>
<organism evidence="1 2">
    <name type="scientific">Zootermopsis nevadensis</name>
    <name type="common">Dampwood termite</name>
    <dbReference type="NCBI Taxonomy" id="136037"/>
    <lineage>
        <taxon>Eukaryota</taxon>
        <taxon>Metazoa</taxon>
        <taxon>Ecdysozoa</taxon>
        <taxon>Arthropoda</taxon>
        <taxon>Hexapoda</taxon>
        <taxon>Insecta</taxon>
        <taxon>Pterygota</taxon>
        <taxon>Neoptera</taxon>
        <taxon>Polyneoptera</taxon>
        <taxon>Dictyoptera</taxon>
        <taxon>Blattodea</taxon>
        <taxon>Blattoidea</taxon>
        <taxon>Termitoidae</taxon>
        <taxon>Termopsidae</taxon>
        <taxon>Zootermopsis</taxon>
    </lineage>
</organism>
<evidence type="ECO:0000313" key="2">
    <source>
        <dbReference type="Proteomes" id="UP000027135"/>
    </source>
</evidence>
<sequence length="54" mass="6405">MLEKLASSFESLDELRWCFFRRKKLRLADVEPRLASASKSPKLRRKSIIPHCCR</sequence>